<sequence>MPATSAGNETSATYHFAVVEIVMLRHRRSDLVSANWPRILDAMAKDLDQWFGPIPEPAILLKRRCVLHDLMFEDEDFFVTRPVPADEPSARHFLMSTARRSLDEALGGGSSAVHNEKKSAAKEKKKKKEREPKKRDRSKKKKKKNSSSSSSQGEEESSSCLDSEDFDDSAALFGLARKEMAKPEEACRLDDFPSKQLGFVVSHVTEMLGATDVYECGGELEETLLGNREKRAQKLRQKEEKERSDDGKEAMQKKLTAILNKHRAATQDLKQQLSQQSSGSGKKPLPAPKPSKRKKPAEEEEPSRGRVVKPTVSKRSKFPAIRDKDPPQDEEHEEGEKCDESKTKGEGDGEFLGEADVPSPPGSEFEDVDDTANSDEVEAFLQESDEDNDVFAEGFAVEKKSKGGEDKAKGIPTKAKVIMDKLEQDLSNCIPKDLTEPSCCTYTVAAFVFGSDLGNWVRLLHCEGLLRVDDVKLVLSNLPGTVSASLGPGKVHYNKLSIKAKAELDPWAQRIARKPPPNLVYFSFSRFAFELLVLVVRSRSIQRRAESMAGAQWLGDRLHELSQWLGYANSLVHGSDERNKLLDKLYQKFRFIDSSFLANKKLGDIDITPATWEEALDMHRAAFAKQKVYFRPRIFHDRSAKAPQQQQQMPIEDGESQNSSPPSSSKSYTATEILYLRSQGAVRGVLQLHKVAEPLQGYKVLLRAEEVWSLTKRRLQIAGGHVTLQSWKRFLDYSGINQWHHCKMLSTEEQNIDTGIRLPVATWFIFRQPYQDTFEDQVTWGRLQRRLLHLLSQEAEREIMGGIAQQALSQMTFKSVGVLCDASPKAKMDAVMNILSHVGMELDAFFPGEPLTATVCGMEERRILELNSQNCAYILNKETGLVRWDTPMHSATQGIRLVLCADQGSPLHTCFQFLALSGASISLIRDELPPGGNTVFIVRTPLNRPAKPGDVLMQMFQRDILKENDLDETSDEQLNFSRVMVGKNPFKCENDSGKNYDKTVDICVKVLTSEEYFALFRIARNVLEPFREVTVKFRRAESLSSALREGHKMLLASIHEMLQYVLYLRSAPAKAAALLSTVEDEPTKNAVLKELEQEWRLVLALEDTPLGASLLRQHCSFCSFQQYREVMTMYEKNAWKMTAETAALTASWFPPTAWSASLESIFGDLQDAVKRSGRSDCGSLPNLFAVGVRSLQNRLCLQDGSTAQVKLQADDWAGTQALGVKPKAFNPASAPACKNVAVDNILKPFQSTTAFFHNHHCLNFMLGLRKAQQQGKNPVQEAANFWVQACFSSGMLLKYSGKFYLATGTTPAVLTAVCLKEIPYFFKGPLPAATADETRIPCHPADNGDLLSEASCTRALVLDCGRNMIQQLRFDYEVKLCDYTLHVCEASLADKCGSAVVLRRSPQELCLLCFLVHSELILSSSSASLTELLQKHDIQMPKNSTKAQNVRRILAMDKVKEACAASTIAKLLARMDEADAKKRNKDKDKNDDDLDEAAEVEWEELQEDPAAQEGEAIPQPPAELRDRFGAANANSRWGGDAPDHSY</sequence>
<protein>
    <submittedName>
        <fullName evidence="2">Uncharacterized protein</fullName>
    </submittedName>
</protein>
<feature type="compositionally biased region" description="Acidic residues" evidence="1">
    <location>
        <begin position="153"/>
        <end position="163"/>
    </location>
</feature>
<evidence type="ECO:0000313" key="3">
    <source>
        <dbReference type="Proteomes" id="UP000186817"/>
    </source>
</evidence>
<proteinExistence type="predicted"/>
<feature type="region of interest" description="Disordered" evidence="1">
    <location>
        <begin position="1475"/>
        <end position="1542"/>
    </location>
</feature>
<gene>
    <name evidence="2" type="ORF">AK812_SmicGene1278</name>
</gene>
<name>A0A1Q9F4M1_SYMMI</name>
<reference evidence="2 3" key="1">
    <citation type="submission" date="2016-02" db="EMBL/GenBank/DDBJ databases">
        <title>Genome analysis of coral dinoflagellate symbionts highlights evolutionary adaptations to a symbiotic lifestyle.</title>
        <authorList>
            <person name="Aranda M."/>
            <person name="Li Y."/>
            <person name="Liew Y.J."/>
            <person name="Baumgarten S."/>
            <person name="Simakov O."/>
            <person name="Wilson M."/>
            <person name="Piel J."/>
            <person name="Ashoor H."/>
            <person name="Bougouffa S."/>
            <person name="Bajic V.B."/>
            <person name="Ryu T."/>
            <person name="Ravasi T."/>
            <person name="Bayer T."/>
            <person name="Micklem G."/>
            <person name="Kim H."/>
            <person name="Bhak J."/>
            <person name="Lajeunesse T.C."/>
            <person name="Voolstra C.R."/>
        </authorList>
    </citation>
    <scope>NUCLEOTIDE SEQUENCE [LARGE SCALE GENOMIC DNA]</scope>
    <source>
        <strain evidence="2 3">CCMP2467</strain>
    </source>
</reference>
<dbReference type="EMBL" id="LSRX01000013">
    <property type="protein sequence ID" value="OLQ14616.1"/>
    <property type="molecule type" value="Genomic_DNA"/>
</dbReference>
<feature type="region of interest" description="Disordered" evidence="1">
    <location>
        <begin position="230"/>
        <end position="372"/>
    </location>
</feature>
<dbReference type="OrthoDB" id="434631at2759"/>
<feature type="region of interest" description="Disordered" evidence="1">
    <location>
        <begin position="638"/>
        <end position="666"/>
    </location>
</feature>
<feature type="compositionally biased region" description="Low complexity" evidence="1">
    <location>
        <begin position="269"/>
        <end position="284"/>
    </location>
</feature>
<feature type="compositionally biased region" description="Acidic residues" evidence="1">
    <location>
        <begin position="1487"/>
        <end position="1503"/>
    </location>
</feature>
<evidence type="ECO:0000256" key="1">
    <source>
        <dbReference type="SAM" id="MobiDB-lite"/>
    </source>
</evidence>
<dbReference type="Proteomes" id="UP000186817">
    <property type="component" value="Unassembled WGS sequence"/>
</dbReference>
<organism evidence="2 3">
    <name type="scientific">Symbiodinium microadriaticum</name>
    <name type="common">Dinoflagellate</name>
    <name type="synonym">Zooxanthella microadriatica</name>
    <dbReference type="NCBI Taxonomy" id="2951"/>
    <lineage>
        <taxon>Eukaryota</taxon>
        <taxon>Sar</taxon>
        <taxon>Alveolata</taxon>
        <taxon>Dinophyceae</taxon>
        <taxon>Suessiales</taxon>
        <taxon>Symbiodiniaceae</taxon>
        <taxon>Symbiodinium</taxon>
    </lineage>
</organism>
<accession>A0A1Q9F4M1</accession>
<feature type="compositionally biased region" description="Basic residues" evidence="1">
    <location>
        <begin position="135"/>
        <end position="145"/>
    </location>
</feature>
<feature type="compositionally biased region" description="Basic and acidic residues" evidence="1">
    <location>
        <begin position="320"/>
        <end position="347"/>
    </location>
</feature>
<evidence type="ECO:0000313" key="2">
    <source>
        <dbReference type="EMBL" id="OLQ14616.1"/>
    </source>
</evidence>
<feature type="compositionally biased region" description="Basic and acidic residues" evidence="1">
    <location>
        <begin position="1475"/>
        <end position="1486"/>
    </location>
</feature>
<keyword evidence="3" id="KW-1185">Reference proteome</keyword>
<comment type="caution">
    <text evidence="2">The sequence shown here is derived from an EMBL/GenBank/DDBJ whole genome shotgun (WGS) entry which is preliminary data.</text>
</comment>
<feature type="compositionally biased region" description="Basic and acidic residues" evidence="1">
    <location>
        <begin position="230"/>
        <end position="252"/>
    </location>
</feature>
<feature type="region of interest" description="Disordered" evidence="1">
    <location>
        <begin position="105"/>
        <end position="163"/>
    </location>
</feature>